<keyword evidence="9 15" id="KW-0233">DNA recombination</keyword>
<dbReference type="Pfam" id="PF19833">
    <property type="entry name" value="RecG_dom3_C"/>
    <property type="match status" value="1"/>
</dbReference>
<dbReference type="InterPro" id="IPR045562">
    <property type="entry name" value="RecG_dom3_C"/>
</dbReference>
<dbReference type="InterPro" id="IPR004609">
    <property type="entry name" value="ATP-dep_DNA_helicase_RecG"/>
</dbReference>
<reference evidence="18 19" key="1">
    <citation type="journal article" date="2015" name="Genome Announc.">
        <title>Expanding the biotechnology potential of lactobacilli through comparative genomics of 213 strains and associated genera.</title>
        <authorList>
            <person name="Sun Z."/>
            <person name="Harris H.M."/>
            <person name="McCann A."/>
            <person name="Guo C."/>
            <person name="Argimon S."/>
            <person name="Zhang W."/>
            <person name="Yang X."/>
            <person name="Jeffery I.B."/>
            <person name="Cooney J.C."/>
            <person name="Kagawa T.F."/>
            <person name="Liu W."/>
            <person name="Song Y."/>
            <person name="Salvetti E."/>
            <person name="Wrobel A."/>
            <person name="Rasinkangas P."/>
            <person name="Parkhill J."/>
            <person name="Rea M.C."/>
            <person name="O'Sullivan O."/>
            <person name="Ritari J."/>
            <person name="Douillard F.P."/>
            <person name="Paul Ross R."/>
            <person name="Yang R."/>
            <person name="Briner A.E."/>
            <person name="Felis G.E."/>
            <person name="de Vos W.M."/>
            <person name="Barrangou R."/>
            <person name="Klaenhammer T.R."/>
            <person name="Caufield P.W."/>
            <person name="Cui Y."/>
            <person name="Zhang H."/>
            <person name="O'Toole P.W."/>
        </authorList>
    </citation>
    <scope>NUCLEOTIDE SEQUENCE [LARGE SCALE GENOMIC DNA]</scope>
    <source>
        <strain evidence="18 19">DSM 20444</strain>
    </source>
</reference>
<dbReference type="InterPro" id="IPR047112">
    <property type="entry name" value="RecG/Mfd"/>
</dbReference>
<dbReference type="Pfam" id="PF17191">
    <property type="entry name" value="RecG_wedge"/>
    <property type="match status" value="1"/>
</dbReference>
<proteinExistence type="inferred from homology"/>
<comment type="catalytic activity">
    <reaction evidence="12 15">
        <text>Couples ATP hydrolysis with the unwinding of duplex DNA by translocating in the 3'-5' direction.</text>
        <dbReference type="EC" id="5.6.2.4"/>
    </reaction>
</comment>
<evidence type="ECO:0000256" key="14">
    <source>
        <dbReference type="ARBA" id="ARBA00048988"/>
    </source>
</evidence>
<keyword evidence="4 15" id="KW-0227">DNA damage</keyword>
<protein>
    <recommendedName>
        <fullName evidence="2 15">ATP-dependent DNA helicase RecG</fullName>
        <ecNumber evidence="13 15">5.6.2.4</ecNumber>
    </recommendedName>
</protein>
<name>A0A0R2EBT9_9LACO</name>
<keyword evidence="8" id="KW-0238">DNA-binding</keyword>
<keyword evidence="10 15" id="KW-0234">DNA repair</keyword>
<dbReference type="NCBIfam" id="NF008168">
    <property type="entry name" value="PRK10917.2-2"/>
    <property type="match status" value="1"/>
</dbReference>
<dbReference type="Pfam" id="PF00270">
    <property type="entry name" value="DEAD"/>
    <property type="match status" value="1"/>
</dbReference>
<feature type="domain" description="Helicase C-terminal" evidence="17">
    <location>
        <begin position="452"/>
        <end position="612"/>
    </location>
</feature>
<evidence type="ECO:0000256" key="6">
    <source>
        <dbReference type="ARBA" id="ARBA00022806"/>
    </source>
</evidence>
<keyword evidence="19" id="KW-1185">Reference proteome</keyword>
<dbReference type="SMART" id="SM00487">
    <property type="entry name" value="DEXDc"/>
    <property type="match status" value="1"/>
</dbReference>
<dbReference type="Gene3D" id="3.40.50.300">
    <property type="entry name" value="P-loop containing nucleotide triphosphate hydrolases"/>
    <property type="match status" value="2"/>
</dbReference>
<organism evidence="18 19">
    <name type="scientific">Liquorilactobacillus mali KCTC 3596 = DSM 20444</name>
    <dbReference type="NCBI Taxonomy" id="1046596"/>
    <lineage>
        <taxon>Bacteria</taxon>
        <taxon>Bacillati</taxon>
        <taxon>Bacillota</taxon>
        <taxon>Bacilli</taxon>
        <taxon>Lactobacillales</taxon>
        <taxon>Lactobacillaceae</taxon>
        <taxon>Liquorilactobacillus</taxon>
    </lineage>
</organism>
<dbReference type="InterPro" id="IPR011545">
    <property type="entry name" value="DEAD/DEAH_box_helicase_dom"/>
</dbReference>
<evidence type="ECO:0000256" key="8">
    <source>
        <dbReference type="ARBA" id="ARBA00023125"/>
    </source>
</evidence>
<dbReference type="PROSITE" id="PS51192">
    <property type="entry name" value="HELICASE_ATP_BIND_1"/>
    <property type="match status" value="1"/>
</dbReference>
<comment type="similarity">
    <text evidence="1 15">Belongs to the helicase family. RecG subfamily.</text>
</comment>
<evidence type="ECO:0000313" key="19">
    <source>
        <dbReference type="Proteomes" id="UP000050898"/>
    </source>
</evidence>
<dbReference type="AlphaFoldDB" id="A0A0R2EBT9"/>
<dbReference type="InterPro" id="IPR033454">
    <property type="entry name" value="RecG_wedge"/>
</dbReference>
<dbReference type="PANTHER" id="PTHR47964">
    <property type="entry name" value="ATP-DEPENDENT DNA HELICASE HOMOLOG RECG, CHLOROPLASTIC"/>
    <property type="match status" value="1"/>
</dbReference>
<dbReference type="InterPro" id="IPR012340">
    <property type="entry name" value="NA-bd_OB-fold"/>
</dbReference>
<dbReference type="SUPFAM" id="SSF50249">
    <property type="entry name" value="Nucleic acid-binding proteins"/>
    <property type="match status" value="1"/>
</dbReference>
<comment type="function">
    <text evidence="15">Plays a critical role in recombination and DNA repair. Helps process Holliday junction intermediates to mature products by catalyzing branch migration. Has replication fork regression activity, unwinds stalled or blocked replication forks to make a HJ that can be resolved. Has a DNA unwinding activity characteristic of a DNA helicase with 3'-5' polarity.</text>
</comment>
<keyword evidence="3 15" id="KW-0547">Nucleotide-binding</keyword>
<keyword evidence="5 15" id="KW-0378">Hydrolase</keyword>
<dbReference type="SUPFAM" id="SSF52540">
    <property type="entry name" value="P-loop containing nucleoside triphosphate hydrolases"/>
    <property type="match status" value="2"/>
</dbReference>
<dbReference type="GO" id="GO:0006310">
    <property type="term" value="P:DNA recombination"/>
    <property type="evidence" value="ECO:0007669"/>
    <property type="project" value="UniProtKB-UniRule"/>
</dbReference>
<evidence type="ECO:0000256" key="3">
    <source>
        <dbReference type="ARBA" id="ARBA00022741"/>
    </source>
</evidence>
<feature type="domain" description="Helicase ATP-binding" evidence="16">
    <location>
        <begin position="270"/>
        <end position="433"/>
    </location>
</feature>
<dbReference type="SMART" id="SM00490">
    <property type="entry name" value="HELICc"/>
    <property type="match status" value="1"/>
</dbReference>
<evidence type="ECO:0000256" key="1">
    <source>
        <dbReference type="ARBA" id="ARBA00007504"/>
    </source>
</evidence>
<accession>A0A0R2EBT9</accession>
<dbReference type="GO" id="GO:0003677">
    <property type="term" value="F:DNA binding"/>
    <property type="evidence" value="ECO:0007669"/>
    <property type="project" value="UniProtKB-KW"/>
</dbReference>
<evidence type="ECO:0000256" key="13">
    <source>
        <dbReference type="ARBA" id="ARBA00034808"/>
    </source>
</evidence>
<dbReference type="PATRIC" id="fig|1046596.6.peg.1125"/>
<keyword evidence="6 15" id="KW-0347">Helicase</keyword>
<evidence type="ECO:0000256" key="2">
    <source>
        <dbReference type="ARBA" id="ARBA00017846"/>
    </source>
</evidence>
<gene>
    <name evidence="18" type="ORF">FD00_GL001046</name>
</gene>
<dbReference type="InterPro" id="IPR027417">
    <property type="entry name" value="P-loop_NTPase"/>
</dbReference>
<sequence length="681" mass="77073">MFLAKQLSDSVAVLSGVGPKKVQALNKLGINTIEDLLTAYPFRYDDYAARKLAEIGDQEKVALKGTVATEPVLSRFGRQKNRLNFKLLVEHDVIMVTFFNQGYLRSRIELGKELTVYGKWNHKRQNLTGMKILADDNSNELGGVYRSSKEIKQSQVKKLIEQAYDEYEDAIVDIIPDYLAKKYHLLSRKEIIHEIHFPKDQKSVKLARRSGTFEEFFLFQARMQYIKENDNINEGLKINYKLGKLKQFIARLPFELTNSQKKVVNEICHDMHMQRHMNRLLQGDVGSGKTIVAAIIMYAAITAGFQTALMVPTEILAQQHATKLAQLFEPMGVTVALLTSSTVTRVAQRRELLSNLKKGTINLVVGTHALIQPDIEFLNLGLVVTDEQHRFGVGQRQILREKGKSPDVLMMTATPIPRTLALTTYGEMDVSTIRELPKGRKAIRTQWVKNRQLASAYEFLERELANNSQAYIVSPLIEESEAMDLKNAEEIFNKTNEHLGSRYQVGLLHGKMSGEEKEKVMSAFKEHKIDVLVATTVIEVGVDVANATVMMILDADRFGLAQLHQLRGRVGRGDKQSYCLLVADPKNEYGIARMQIMTETNNGFVIAQKDLELRGQGDILGNKQSGIPEFKLGDPIADLRILQIAKEEARQIINNEHFKQKKENEELIKYLNRTLLGASFD</sequence>
<dbReference type="EMBL" id="AYYH01000026">
    <property type="protein sequence ID" value="KRN09428.1"/>
    <property type="molecule type" value="Genomic_DNA"/>
</dbReference>
<dbReference type="GO" id="GO:0016887">
    <property type="term" value="F:ATP hydrolysis activity"/>
    <property type="evidence" value="ECO:0007669"/>
    <property type="project" value="RHEA"/>
</dbReference>
<evidence type="ECO:0000313" key="18">
    <source>
        <dbReference type="EMBL" id="KRN09428.1"/>
    </source>
</evidence>
<dbReference type="GO" id="GO:0005524">
    <property type="term" value="F:ATP binding"/>
    <property type="evidence" value="ECO:0007669"/>
    <property type="project" value="UniProtKB-KW"/>
</dbReference>
<keyword evidence="7 15" id="KW-0067">ATP-binding</keyword>
<evidence type="ECO:0000256" key="11">
    <source>
        <dbReference type="ARBA" id="ARBA00023235"/>
    </source>
</evidence>
<comment type="catalytic activity">
    <reaction evidence="14 15">
        <text>ATP + H2O = ADP + phosphate + H(+)</text>
        <dbReference type="Rhea" id="RHEA:13065"/>
        <dbReference type="ChEBI" id="CHEBI:15377"/>
        <dbReference type="ChEBI" id="CHEBI:15378"/>
        <dbReference type="ChEBI" id="CHEBI:30616"/>
        <dbReference type="ChEBI" id="CHEBI:43474"/>
        <dbReference type="ChEBI" id="CHEBI:456216"/>
        <dbReference type="EC" id="5.6.2.4"/>
    </reaction>
</comment>
<keyword evidence="11" id="KW-0413">Isomerase</keyword>
<evidence type="ECO:0000256" key="4">
    <source>
        <dbReference type="ARBA" id="ARBA00022763"/>
    </source>
</evidence>
<evidence type="ECO:0000256" key="10">
    <source>
        <dbReference type="ARBA" id="ARBA00023204"/>
    </source>
</evidence>
<dbReference type="Gene3D" id="2.40.50.140">
    <property type="entry name" value="Nucleic acid-binding proteins"/>
    <property type="match status" value="1"/>
</dbReference>
<dbReference type="Proteomes" id="UP000050898">
    <property type="component" value="Unassembled WGS sequence"/>
</dbReference>
<dbReference type="InterPro" id="IPR014001">
    <property type="entry name" value="Helicase_ATP-bd"/>
</dbReference>
<dbReference type="InterPro" id="IPR001650">
    <property type="entry name" value="Helicase_C-like"/>
</dbReference>
<dbReference type="CDD" id="cd17992">
    <property type="entry name" value="DEXHc_RecG"/>
    <property type="match status" value="1"/>
</dbReference>
<dbReference type="PANTHER" id="PTHR47964:SF1">
    <property type="entry name" value="ATP-DEPENDENT DNA HELICASE HOMOLOG RECG, CHLOROPLASTIC"/>
    <property type="match status" value="1"/>
</dbReference>
<dbReference type="EC" id="5.6.2.4" evidence="13 15"/>
<dbReference type="CDD" id="cd04488">
    <property type="entry name" value="RecG_wedge_OBF"/>
    <property type="match status" value="1"/>
</dbReference>
<dbReference type="Pfam" id="PF00271">
    <property type="entry name" value="Helicase_C"/>
    <property type="match status" value="1"/>
</dbReference>
<dbReference type="NCBIfam" id="NF008165">
    <property type="entry name" value="PRK10917.1-3"/>
    <property type="match status" value="1"/>
</dbReference>
<evidence type="ECO:0000256" key="5">
    <source>
        <dbReference type="ARBA" id="ARBA00022801"/>
    </source>
</evidence>
<evidence type="ECO:0000259" key="16">
    <source>
        <dbReference type="PROSITE" id="PS51192"/>
    </source>
</evidence>
<evidence type="ECO:0000259" key="17">
    <source>
        <dbReference type="PROSITE" id="PS51194"/>
    </source>
</evidence>
<dbReference type="GO" id="GO:0043138">
    <property type="term" value="F:3'-5' DNA helicase activity"/>
    <property type="evidence" value="ECO:0007669"/>
    <property type="project" value="UniProtKB-EC"/>
</dbReference>
<dbReference type="GO" id="GO:0006281">
    <property type="term" value="P:DNA repair"/>
    <property type="evidence" value="ECO:0007669"/>
    <property type="project" value="UniProtKB-UniRule"/>
</dbReference>
<dbReference type="PROSITE" id="PS51194">
    <property type="entry name" value="HELICASE_CTER"/>
    <property type="match status" value="1"/>
</dbReference>
<evidence type="ECO:0000256" key="15">
    <source>
        <dbReference type="RuleBase" id="RU363016"/>
    </source>
</evidence>
<dbReference type="NCBIfam" id="TIGR00643">
    <property type="entry name" value="recG"/>
    <property type="match status" value="1"/>
</dbReference>
<evidence type="ECO:0000256" key="7">
    <source>
        <dbReference type="ARBA" id="ARBA00022840"/>
    </source>
</evidence>
<evidence type="ECO:0000256" key="12">
    <source>
        <dbReference type="ARBA" id="ARBA00034617"/>
    </source>
</evidence>
<comment type="caution">
    <text evidence="18">The sequence shown here is derived from an EMBL/GenBank/DDBJ whole genome shotgun (WGS) entry which is preliminary data.</text>
</comment>
<evidence type="ECO:0000256" key="9">
    <source>
        <dbReference type="ARBA" id="ARBA00023172"/>
    </source>
</evidence>